<accession>A0A365YJQ2</accession>
<dbReference type="EMBL" id="POAF01000002">
    <property type="protein sequence ID" value="RBM02902.1"/>
    <property type="molecule type" value="Genomic_DNA"/>
</dbReference>
<feature type="region of interest" description="Disordered" evidence="1">
    <location>
        <begin position="1"/>
        <end position="38"/>
    </location>
</feature>
<dbReference type="Pfam" id="PF14155">
    <property type="entry name" value="DUF4307"/>
    <property type="match status" value="1"/>
</dbReference>
<sequence length="160" mass="17254">MNGRPVNTGPPPRQESGARRAMSDPSLTARYNNPKKRHLSKKNRNILIGSALVIGIAGAAYFASSNYDALSYQDVGFDVESPTMAQATIAVEYNAKDRVQCDVRAMNKTKAIVGFKTIVLDPGEQTGVVKQTLTVDLHTDNLAVTAGIEECTVVPQDFKG</sequence>
<dbReference type="InterPro" id="IPR025443">
    <property type="entry name" value="DUF4307"/>
</dbReference>
<dbReference type="AlphaFoldDB" id="A0A365YJQ2"/>
<protein>
    <recommendedName>
        <fullName evidence="5">DUF4307 domain-containing protein</fullName>
    </recommendedName>
</protein>
<keyword evidence="2" id="KW-1133">Transmembrane helix</keyword>
<dbReference type="Proteomes" id="UP000252167">
    <property type="component" value="Unassembled WGS sequence"/>
</dbReference>
<comment type="caution">
    <text evidence="3">The sequence shown here is derived from an EMBL/GenBank/DDBJ whole genome shotgun (WGS) entry which is preliminary data.</text>
</comment>
<reference evidence="3 4" key="1">
    <citation type="submission" date="2018-01" db="EMBL/GenBank/DDBJ databases">
        <title>Glutamicibacter soli strain NHPC-3 Whole genome sequence and assembly.</title>
        <authorList>
            <person name="Choudhury P."/>
            <person name="Gupta D."/>
            <person name="Sengupta K."/>
            <person name="Jawed A."/>
            <person name="Sultana N."/>
            <person name="Saha P."/>
        </authorList>
    </citation>
    <scope>NUCLEOTIDE SEQUENCE [LARGE SCALE GENOMIC DNA]</scope>
    <source>
        <strain evidence="3 4">NHPC-3</strain>
    </source>
</reference>
<evidence type="ECO:0000313" key="4">
    <source>
        <dbReference type="Proteomes" id="UP000252167"/>
    </source>
</evidence>
<keyword evidence="2" id="KW-0812">Transmembrane</keyword>
<keyword evidence="2" id="KW-0472">Membrane</keyword>
<evidence type="ECO:0000313" key="3">
    <source>
        <dbReference type="EMBL" id="RBM02902.1"/>
    </source>
</evidence>
<evidence type="ECO:0000256" key="1">
    <source>
        <dbReference type="SAM" id="MobiDB-lite"/>
    </source>
</evidence>
<organism evidence="3 4">
    <name type="scientific">Glutamicibacter soli</name>
    <dbReference type="NCBI Taxonomy" id="453836"/>
    <lineage>
        <taxon>Bacteria</taxon>
        <taxon>Bacillati</taxon>
        <taxon>Actinomycetota</taxon>
        <taxon>Actinomycetes</taxon>
        <taxon>Micrococcales</taxon>
        <taxon>Micrococcaceae</taxon>
        <taxon>Glutamicibacter</taxon>
    </lineage>
</organism>
<evidence type="ECO:0008006" key="5">
    <source>
        <dbReference type="Google" id="ProtNLM"/>
    </source>
</evidence>
<evidence type="ECO:0000256" key="2">
    <source>
        <dbReference type="SAM" id="Phobius"/>
    </source>
</evidence>
<feature type="transmembrane region" description="Helical" evidence="2">
    <location>
        <begin position="45"/>
        <end position="63"/>
    </location>
</feature>
<keyword evidence="4" id="KW-1185">Reference proteome</keyword>
<proteinExistence type="predicted"/>
<gene>
    <name evidence="3" type="ORF">C1H84_05605</name>
</gene>
<name>A0A365YJQ2_9MICC</name>